<name>A0A401IQT9_9LACO</name>
<dbReference type="Proteomes" id="UP000286848">
    <property type="component" value="Unassembled WGS sequence"/>
</dbReference>
<keyword evidence="1" id="KW-0732">Signal</keyword>
<keyword evidence="4" id="KW-1185">Reference proteome</keyword>
<proteinExistence type="predicted"/>
<protein>
    <recommendedName>
        <fullName evidence="2">Transcobalamin-like C-terminal domain-containing protein</fullName>
    </recommendedName>
</protein>
<comment type="caution">
    <text evidence="3">The sequence shown here is derived from an EMBL/GenBank/DDBJ whole genome shotgun (WGS) entry which is preliminary data.</text>
</comment>
<accession>A0A401IQT9</accession>
<evidence type="ECO:0000313" key="3">
    <source>
        <dbReference type="EMBL" id="GBG93875.1"/>
    </source>
</evidence>
<dbReference type="PROSITE" id="PS51257">
    <property type="entry name" value="PROKAR_LIPOPROTEIN"/>
    <property type="match status" value="1"/>
</dbReference>
<feature type="domain" description="Transcobalamin-like C-terminal" evidence="2">
    <location>
        <begin position="59"/>
        <end position="125"/>
    </location>
</feature>
<evidence type="ECO:0000256" key="1">
    <source>
        <dbReference type="SAM" id="SignalP"/>
    </source>
</evidence>
<evidence type="ECO:0000259" key="2">
    <source>
        <dbReference type="Pfam" id="PF14478"/>
    </source>
</evidence>
<feature type="chain" id="PRO_5018965295" description="Transcobalamin-like C-terminal domain-containing protein" evidence="1">
    <location>
        <begin position="27"/>
        <end position="128"/>
    </location>
</feature>
<dbReference type="OrthoDB" id="2870483at2"/>
<sequence length="128" mass="14276">MLKRKTLPVLLMSVFLLTGCSTQANSDHKSAKPSSVTVTYRLKNGHKTLGTKKVHVKKGAKVITGLRKAWPVKVKKGIVTAIDGRQQNEKQNKYWMYTVNGKSAKKGVEQQKVSDQGHVVFTLQKTQQ</sequence>
<organism evidence="3 4">
    <name type="scientific">Ligilactobacillus salitolerans</name>
    <dbReference type="NCBI Taxonomy" id="1808352"/>
    <lineage>
        <taxon>Bacteria</taxon>
        <taxon>Bacillati</taxon>
        <taxon>Bacillota</taxon>
        <taxon>Bacilli</taxon>
        <taxon>Lactobacillales</taxon>
        <taxon>Lactobacillaceae</taxon>
        <taxon>Ligilactobacillus</taxon>
    </lineage>
</organism>
<dbReference type="Pfam" id="PF14478">
    <property type="entry name" value="DUF4430"/>
    <property type="match status" value="1"/>
</dbReference>
<dbReference type="RefSeq" id="WP_124974773.1">
    <property type="nucleotide sequence ID" value="NZ_BFFP01000003.1"/>
</dbReference>
<evidence type="ECO:0000313" key="4">
    <source>
        <dbReference type="Proteomes" id="UP000286848"/>
    </source>
</evidence>
<dbReference type="Gene3D" id="2.170.130.30">
    <property type="match status" value="1"/>
</dbReference>
<feature type="signal peptide" evidence="1">
    <location>
        <begin position="1"/>
        <end position="26"/>
    </location>
</feature>
<reference evidence="4" key="1">
    <citation type="journal article" date="2019" name="Int. J. Syst. Evol. Microbiol.">
        <title>Lactobacillus salitolerans sp. nov., a novel lactic acid bacterium isolated from spent mushroom substrates.</title>
        <authorList>
            <person name="Tohno M."/>
            <person name="Tanizawa Y."/>
            <person name="Kojima Y."/>
            <person name="Sakamoto M."/>
            <person name="Nakamura Y."/>
            <person name="Ohkuma M."/>
            <person name="Kobayashi H."/>
        </authorList>
    </citation>
    <scope>NUCLEOTIDE SEQUENCE [LARGE SCALE GENOMIC DNA]</scope>
    <source>
        <strain evidence="4">YK43</strain>
    </source>
</reference>
<gene>
    <name evidence="3" type="ORF">LFYK43_03340</name>
</gene>
<dbReference type="InterPro" id="IPR027954">
    <property type="entry name" value="Transcobalamin-like_C"/>
</dbReference>
<dbReference type="EMBL" id="BFFP01000003">
    <property type="protein sequence ID" value="GBG93875.1"/>
    <property type="molecule type" value="Genomic_DNA"/>
</dbReference>
<dbReference type="AlphaFoldDB" id="A0A401IQT9"/>